<dbReference type="Proteomes" id="UP000069030">
    <property type="component" value="Chromosome"/>
</dbReference>
<name>A0A0U3GI39_9FLAO</name>
<evidence type="ECO:0000313" key="1">
    <source>
        <dbReference type="EMBL" id="ALU28313.1"/>
    </source>
</evidence>
<accession>A0A0U3GI39</accession>
<dbReference type="AlphaFoldDB" id="A0A0U3GI39"/>
<gene>
    <name evidence="1" type="ORF">AS202_06905</name>
</gene>
<dbReference type="KEGG" id="mod:AS202_06905"/>
<protein>
    <submittedName>
        <fullName evidence="1">Uncharacterized protein</fullName>
    </submittedName>
</protein>
<proteinExistence type="predicted"/>
<sequence>MEIINKNMKKLLAIFIVLMCVMSFNSCSKDEELNPISTYRLKVTTNPKETYLILTYEGVGGNNRYEIEGNSEIEIKQRKHHSTQIKVLVSNNPDNKVKSPYIKLELFKGKKLIASKEGSYFVQLSH</sequence>
<organism evidence="1 2">
    <name type="scientific">Myroides odoratimimus</name>
    <dbReference type="NCBI Taxonomy" id="76832"/>
    <lineage>
        <taxon>Bacteria</taxon>
        <taxon>Pseudomonadati</taxon>
        <taxon>Bacteroidota</taxon>
        <taxon>Flavobacteriia</taxon>
        <taxon>Flavobacteriales</taxon>
        <taxon>Flavobacteriaceae</taxon>
        <taxon>Myroides</taxon>
    </lineage>
</organism>
<dbReference type="EMBL" id="CP013690">
    <property type="protein sequence ID" value="ALU28313.1"/>
    <property type="molecule type" value="Genomic_DNA"/>
</dbReference>
<reference evidence="1 2" key="1">
    <citation type="journal article" date="2016" name="J. Zhejiang Univ. Sci. B">
        <title>Antibiotic resistance mechanisms of Myroides sp.</title>
        <authorList>
            <person name="Hu S."/>
            <person name="Yuan S."/>
            <person name="Qu H."/>
            <person name="Jiang T."/>
            <person name="Zhou Y."/>
            <person name="Wang M."/>
            <person name="Ming D."/>
        </authorList>
    </citation>
    <scope>NUCLEOTIDE SEQUENCE [LARGE SCALE GENOMIC DNA]</scope>
    <source>
        <strain evidence="1 2">PR63039</strain>
    </source>
</reference>
<evidence type="ECO:0000313" key="2">
    <source>
        <dbReference type="Proteomes" id="UP000069030"/>
    </source>
</evidence>